<dbReference type="PANTHER" id="PTHR43612">
    <property type="entry name" value="TRIFUNCTIONAL ENZYME SUBUNIT ALPHA"/>
    <property type="match status" value="1"/>
</dbReference>
<name>A0A1W1D8P0_9ZZZZ</name>
<organism evidence="5">
    <name type="scientific">hydrothermal vent metagenome</name>
    <dbReference type="NCBI Taxonomy" id="652676"/>
    <lineage>
        <taxon>unclassified sequences</taxon>
        <taxon>metagenomes</taxon>
        <taxon>ecological metagenomes</taxon>
    </lineage>
</organism>
<dbReference type="AlphaFoldDB" id="A0A1W1D8P0"/>
<dbReference type="GO" id="GO:0004165">
    <property type="term" value="F:delta(3)-delta(2)-enoyl-CoA isomerase activity"/>
    <property type="evidence" value="ECO:0007669"/>
    <property type="project" value="UniProtKB-EC"/>
</dbReference>
<keyword evidence="3" id="KW-0511">Multifunctional enzyme</keyword>
<evidence type="ECO:0000259" key="4">
    <source>
        <dbReference type="Pfam" id="PF00725"/>
    </source>
</evidence>
<dbReference type="EC" id="5.3.3.8" evidence="5"/>
<dbReference type="GO" id="GO:0006635">
    <property type="term" value="P:fatty acid beta-oxidation"/>
    <property type="evidence" value="ECO:0007669"/>
    <property type="project" value="TreeGrafter"/>
</dbReference>
<dbReference type="Pfam" id="PF00378">
    <property type="entry name" value="ECH_1"/>
    <property type="match status" value="1"/>
</dbReference>
<dbReference type="InterPro" id="IPR050136">
    <property type="entry name" value="FA_oxidation_alpha_subunit"/>
</dbReference>
<evidence type="ECO:0000256" key="3">
    <source>
        <dbReference type="ARBA" id="ARBA00023268"/>
    </source>
</evidence>
<dbReference type="PANTHER" id="PTHR43612:SF3">
    <property type="entry name" value="TRIFUNCTIONAL ENZYME SUBUNIT ALPHA, MITOCHONDRIAL"/>
    <property type="match status" value="1"/>
</dbReference>
<proteinExistence type="inferred from homology"/>
<evidence type="ECO:0000313" key="5">
    <source>
        <dbReference type="EMBL" id="SFV76880.1"/>
    </source>
</evidence>
<dbReference type="InterPro" id="IPR006108">
    <property type="entry name" value="3HC_DH_C"/>
</dbReference>
<protein>
    <submittedName>
        <fullName evidence="5">Enoyl-CoA hydratase / 3,2-trans-enoyl-CoA isomerase / 3-hydroxyacyl-CoA dehydrogenase</fullName>
        <ecNumber evidence="5">1.1.1.35</ecNumber>
        <ecNumber evidence="5">4.2.1.17</ecNumber>
        <ecNumber evidence="5">5.3.3.8</ecNumber>
    </submittedName>
</protein>
<evidence type="ECO:0000256" key="2">
    <source>
        <dbReference type="ARBA" id="ARBA00023239"/>
    </source>
</evidence>
<dbReference type="CDD" id="cd06558">
    <property type="entry name" value="crotonase-like"/>
    <property type="match status" value="1"/>
</dbReference>
<reference evidence="5" key="1">
    <citation type="submission" date="2016-10" db="EMBL/GenBank/DDBJ databases">
        <authorList>
            <person name="de Groot N.N."/>
        </authorList>
    </citation>
    <scope>NUCLEOTIDE SEQUENCE</scope>
</reference>
<keyword evidence="2 5" id="KW-0456">Lyase</keyword>
<dbReference type="EMBL" id="FPHQ01000144">
    <property type="protein sequence ID" value="SFV76880.1"/>
    <property type="molecule type" value="Genomic_DNA"/>
</dbReference>
<dbReference type="EC" id="1.1.1.35" evidence="5"/>
<dbReference type="Gene3D" id="1.10.1040.50">
    <property type="match status" value="1"/>
</dbReference>
<dbReference type="Pfam" id="PF00725">
    <property type="entry name" value="3HCDH"/>
    <property type="match status" value="1"/>
</dbReference>
<dbReference type="SUPFAM" id="SSF52096">
    <property type="entry name" value="ClpP/crotonase"/>
    <property type="match status" value="1"/>
</dbReference>
<dbReference type="GO" id="GO:0016507">
    <property type="term" value="C:mitochondrial fatty acid beta-oxidation multienzyme complex"/>
    <property type="evidence" value="ECO:0007669"/>
    <property type="project" value="TreeGrafter"/>
</dbReference>
<dbReference type="GO" id="GO:0004300">
    <property type="term" value="F:enoyl-CoA hydratase activity"/>
    <property type="evidence" value="ECO:0007669"/>
    <property type="project" value="UniProtKB-EC"/>
</dbReference>
<dbReference type="GO" id="GO:0016509">
    <property type="term" value="F:long-chain (3S)-3-hydroxyacyl-CoA dehydrogenase (NAD+) activity"/>
    <property type="evidence" value="ECO:0007669"/>
    <property type="project" value="TreeGrafter"/>
</dbReference>
<dbReference type="SUPFAM" id="SSF48179">
    <property type="entry name" value="6-phosphogluconate dehydrogenase C-terminal domain-like"/>
    <property type="match status" value="2"/>
</dbReference>
<evidence type="ECO:0000256" key="1">
    <source>
        <dbReference type="ARBA" id="ARBA00007005"/>
    </source>
</evidence>
<keyword evidence="5" id="KW-0560">Oxidoreductase</keyword>
<dbReference type="InterPro" id="IPR008927">
    <property type="entry name" value="6-PGluconate_DH-like_C_sf"/>
</dbReference>
<dbReference type="Gene3D" id="3.90.226.10">
    <property type="entry name" value="2-enoyl-CoA Hydratase, Chain A, domain 1"/>
    <property type="match status" value="1"/>
</dbReference>
<dbReference type="EC" id="4.2.1.17" evidence="5"/>
<dbReference type="InterPro" id="IPR029045">
    <property type="entry name" value="ClpP/crotonase-like_dom_sf"/>
</dbReference>
<comment type="similarity">
    <text evidence="1">In the central section; belongs to the 3-hydroxyacyl-CoA dehydrogenase family.</text>
</comment>
<accession>A0A1W1D8P0</accession>
<keyword evidence="5" id="KW-0413">Isomerase</keyword>
<feature type="domain" description="3-hydroxyacyl-CoA dehydrogenase C-terminal" evidence="4">
    <location>
        <begin position="40"/>
        <end position="140"/>
    </location>
</feature>
<dbReference type="Gene3D" id="3.40.50.720">
    <property type="entry name" value="NAD(P)-binding Rossmann-like Domain"/>
    <property type="match status" value="1"/>
</dbReference>
<dbReference type="InterPro" id="IPR001753">
    <property type="entry name" value="Enoyl-CoA_hydra/iso"/>
</dbReference>
<sequence>MSLVELIPTKQTDTKILDQLEGFLTSELGKNILYAKDEPGFVANRIGVFSIASCIYHAQRLSIGFDTVDALTGTKLKRPKSATFRTADLVGLDILKHVLDQFDQTLVDDPWHHYFKTPKWLDTLVEQHDLGEKTKCGIYKKENGEIKAYHVESQSYVKANYEIDSSVKSILKEDITKQISLLKANKHPHAQFLYSVIKDTCLYSAYHLQKIAHSCRDIDWALHWGFGWEVGIFEFWQANGVKQSLDLFLQDDQNISTPSWINDVPAFYTNEGAYAPADSVQIPYSNHVVYERQLYRPTLMGENSVEQGETIFENDSVRFFHENDGIAIFSLKTKLHTLNLEVINSLRKAIDIAEQDFKAMILWQNSAPFCAGANLYEIVAGAKLGMIEHQNLFTKVKKTAWQLLKPNLPSIEDLRPINEVIELLQQVLMALKYSKLPTIAAVEGLALGGGCEMLLHCNRRVAHTESYIGLVEIGVGLLPAGGGCKEMARRASKHKDIFPTLAQYFEQIGLAKVSESAKLAVEMGYLDENDVIVPQRLELLYFAKQQAQLMVSQHYRAKDPNQSFRIGGASAKANILAQLTNMRAGEFISEYDDLIAKKIADVIFGSELDANTKVDSQYLLDLEKKHFIELLKQDKTQDRIEHMLIKHKPLRN</sequence>
<gene>
    <name evidence="5" type="ORF">MNB_SUP05-10-1158</name>
</gene>